<sequence length="543" mass="62533">MFYTIGLLVAFSVILLIFDHKSRYSYLFVLMATGATLAFFSIILHINMFASYGEYYGGSIYYRLDYMIYKVITARLALPIVMNIRLMNVGIALFLLAETIFNYEFQKNLGRGEPKTEKKNRRMRSRSGARFRHAGLFILVPLLSLILYDPVTSTKMYILYHISGNKPLVYALFCFINVVFKLVVLLLLLRPICVLIRYVMVTSVRFLRKRILLFSMGLLLADAIFYVFFYIGPFSVSVDKVIRSGFWIFENVQARIQKVYLTAPSLVLVVISFCMFILLSFRMDMSATPFVKRKIQKNLNIMNEVLGETLHSQKNLFFSQQILITKIENKVEDKEAIPEIGRMRKLIDESLGRTTQMLDELKEIKYHYLNNSVTSIIDEALNEVTLPSYITVEWNSEGYEDICGMYDRYHLCKALVNILNNSVEAIEQSGKEAGKITIRLEFLFRWLIIMIQDNGKGIRFRDRGRVFSPHYSGKQGKMNWGLGLPYVYKVIRAHLGQIKIDSRYGVYTSVFLLLPMSREEKAGPALHNAVPVPPKALAPGDTK</sequence>
<dbReference type="SUPFAM" id="SSF55874">
    <property type="entry name" value="ATPase domain of HSP90 chaperone/DNA topoisomerase II/histidine kinase"/>
    <property type="match status" value="1"/>
</dbReference>
<feature type="transmembrane region" description="Helical" evidence="9">
    <location>
        <begin position="168"/>
        <end position="189"/>
    </location>
</feature>
<dbReference type="Gene3D" id="3.30.565.10">
    <property type="entry name" value="Histidine kinase-like ATPase, C-terminal domain"/>
    <property type="match status" value="1"/>
</dbReference>
<dbReference type="PANTHER" id="PTHR43065">
    <property type="entry name" value="SENSOR HISTIDINE KINASE"/>
    <property type="match status" value="1"/>
</dbReference>
<keyword evidence="6 11" id="KW-0418">Kinase</keyword>
<feature type="transmembrane region" description="Helical" evidence="9">
    <location>
        <begin position="259"/>
        <end position="281"/>
    </location>
</feature>
<evidence type="ECO:0000256" key="2">
    <source>
        <dbReference type="ARBA" id="ARBA00012438"/>
    </source>
</evidence>
<dbReference type="InterPro" id="IPR005467">
    <property type="entry name" value="His_kinase_dom"/>
</dbReference>
<dbReference type="InterPro" id="IPR004358">
    <property type="entry name" value="Sig_transdc_His_kin-like_C"/>
</dbReference>
<dbReference type="GO" id="GO:0000160">
    <property type="term" value="P:phosphorelay signal transduction system"/>
    <property type="evidence" value="ECO:0007669"/>
    <property type="project" value="UniProtKB-KW"/>
</dbReference>
<evidence type="ECO:0000313" key="12">
    <source>
        <dbReference type="Proteomes" id="UP000095651"/>
    </source>
</evidence>
<dbReference type="InterPro" id="IPR036890">
    <property type="entry name" value="HATPase_C_sf"/>
</dbReference>
<protein>
    <recommendedName>
        <fullName evidence="2">histidine kinase</fullName>
        <ecNumber evidence="2">2.7.13.3</ecNumber>
    </recommendedName>
</protein>
<name>A0A173ZV16_9FIRM</name>
<keyword evidence="9" id="KW-0472">Membrane</keyword>
<dbReference type="GO" id="GO:0004673">
    <property type="term" value="F:protein histidine kinase activity"/>
    <property type="evidence" value="ECO:0007669"/>
    <property type="project" value="UniProtKB-EC"/>
</dbReference>
<keyword evidence="4 11" id="KW-0808">Transferase</keyword>
<evidence type="ECO:0000256" key="4">
    <source>
        <dbReference type="ARBA" id="ARBA00022679"/>
    </source>
</evidence>
<organism evidence="11 12">
    <name type="scientific">Hungatella hathewayi</name>
    <dbReference type="NCBI Taxonomy" id="154046"/>
    <lineage>
        <taxon>Bacteria</taxon>
        <taxon>Bacillati</taxon>
        <taxon>Bacillota</taxon>
        <taxon>Clostridia</taxon>
        <taxon>Lachnospirales</taxon>
        <taxon>Lachnospiraceae</taxon>
        <taxon>Hungatella</taxon>
    </lineage>
</organism>
<dbReference type="InterPro" id="IPR003594">
    <property type="entry name" value="HATPase_dom"/>
</dbReference>
<feature type="transmembrane region" description="Helical" evidence="9">
    <location>
        <begin position="72"/>
        <end position="97"/>
    </location>
</feature>
<keyword evidence="3" id="KW-0597">Phosphoprotein</keyword>
<evidence type="ECO:0000259" key="10">
    <source>
        <dbReference type="PROSITE" id="PS50109"/>
    </source>
</evidence>
<proteinExistence type="predicted"/>
<evidence type="ECO:0000256" key="5">
    <source>
        <dbReference type="ARBA" id="ARBA00022741"/>
    </source>
</evidence>
<dbReference type="SMART" id="SM00387">
    <property type="entry name" value="HATPase_c"/>
    <property type="match status" value="1"/>
</dbReference>
<dbReference type="AlphaFoldDB" id="A0A173ZV16"/>
<dbReference type="RefSeq" id="WP_055653367.1">
    <property type="nucleotide sequence ID" value="NZ_CABIXC010000002.1"/>
</dbReference>
<dbReference type="EC" id="2.7.13.3" evidence="2"/>
<feature type="domain" description="Histidine kinase" evidence="10">
    <location>
        <begin position="290"/>
        <end position="518"/>
    </location>
</feature>
<evidence type="ECO:0000256" key="6">
    <source>
        <dbReference type="ARBA" id="ARBA00022777"/>
    </source>
</evidence>
<keyword evidence="9" id="KW-0812">Transmembrane</keyword>
<accession>A0A173ZV16</accession>
<keyword evidence="8" id="KW-0902">Two-component regulatory system</keyword>
<dbReference type="PANTHER" id="PTHR43065:SF10">
    <property type="entry name" value="PEROXIDE STRESS-ACTIVATED HISTIDINE KINASE MAK3"/>
    <property type="match status" value="1"/>
</dbReference>
<feature type="transmembrane region" description="Helical" evidence="9">
    <location>
        <begin position="26"/>
        <end position="52"/>
    </location>
</feature>
<evidence type="ECO:0000256" key="8">
    <source>
        <dbReference type="ARBA" id="ARBA00023012"/>
    </source>
</evidence>
<keyword evidence="5" id="KW-0547">Nucleotide-binding</keyword>
<dbReference type="PRINTS" id="PR00344">
    <property type="entry name" value="BCTRLSENSOR"/>
</dbReference>
<evidence type="ECO:0000256" key="7">
    <source>
        <dbReference type="ARBA" id="ARBA00022840"/>
    </source>
</evidence>
<evidence type="ECO:0000256" key="9">
    <source>
        <dbReference type="SAM" id="Phobius"/>
    </source>
</evidence>
<dbReference type="Pfam" id="PF02518">
    <property type="entry name" value="HATPase_c"/>
    <property type="match status" value="1"/>
</dbReference>
<reference evidence="11 12" key="1">
    <citation type="submission" date="2015-09" db="EMBL/GenBank/DDBJ databases">
        <authorList>
            <consortium name="Pathogen Informatics"/>
        </authorList>
    </citation>
    <scope>NUCLEOTIDE SEQUENCE [LARGE SCALE GENOMIC DNA]</scope>
    <source>
        <strain evidence="11 12">2789STDY5608850</strain>
    </source>
</reference>
<dbReference type="GO" id="GO:0005524">
    <property type="term" value="F:ATP binding"/>
    <property type="evidence" value="ECO:0007669"/>
    <property type="project" value="UniProtKB-KW"/>
</dbReference>
<dbReference type="PROSITE" id="PS50109">
    <property type="entry name" value="HIS_KIN"/>
    <property type="match status" value="1"/>
</dbReference>
<feature type="transmembrane region" description="Helical" evidence="9">
    <location>
        <begin position="210"/>
        <end position="231"/>
    </location>
</feature>
<evidence type="ECO:0000313" key="11">
    <source>
        <dbReference type="EMBL" id="CUN79663.1"/>
    </source>
</evidence>
<dbReference type="Proteomes" id="UP000095651">
    <property type="component" value="Unassembled WGS sequence"/>
</dbReference>
<comment type="catalytic activity">
    <reaction evidence="1">
        <text>ATP + protein L-histidine = ADP + protein N-phospho-L-histidine.</text>
        <dbReference type="EC" id="2.7.13.3"/>
    </reaction>
</comment>
<dbReference type="EMBL" id="CYZE01000002">
    <property type="protein sequence ID" value="CUN79663.1"/>
    <property type="molecule type" value="Genomic_DNA"/>
</dbReference>
<gene>
    <name evidence="11" type="primary">kinB</name>
    <name evidence="11" type="ORF">ERS852407_01117</name>
</gene>
<evidence type="ECO:0000256" key="1">
    <source>
        <dbReference type="ARBA" id="ARBA00000085"/>
    </source>
</evidence>
<keyword evidence="9" id="KW-1133">Transmembrane helix</keyword>
<keyword evidence="7" id="KW-0067">ATP-binding</keyword>
<evidence type="ECO:0000256" key="3">
    <source>
        <dbReference type="ARBA" id="ARBA00022553"/>
    </source>
</evidence>
<feature type="transmembrane region" description="Helical" evidence="9">
    <location>
        <begin position="131"/>
        <end position="148"/>
    </location>
</feature>